<evidence type="ECO:0000313" key="1">
    <source>
        <dbReference type="EMBL" id="MFC6061035.1"/>
    </source>
</evidence>
<sequence length="118" mass="12277">MISFIETQKMTDLSVAATCPLGSSLHGTGLSGAGLSGSVRPSGVAAVRPASLAILPIRERSERPTKAPEVAAAANAHAFAFAAANGAESRTQYATTQYLTQQNSMWAFRGLEPWSDPA</sequence>
<dbReference type="Proteomes" id="UP001596139">
    <property type="component" value="Unassembled WGS sequence"/>
</dbReference>
<keyword evidence="2" id="KW-1185">Reference proteome</keyword>
<evidence type="ECO:0000313" key="2">
    <source>
        <dbReference type="Proteomes" id="UP001596139"/>
    </source>
</evidence>
<proteinExistence type="predicted"/>
<dbReference type="RefSeq" id="WP_078649882.1">
    <property type="nucleotide sequence ID" value="NZ_JBHSPX010000001.1"/>
</dbReference>
<accession>A0ABW1MBI7</accession>
<comment type="caution">
    <text evidence="1">The sequence shown here is derived from an EMBL/GenBank/DDBJ whole genome shotgun (WGS) entry which is preliminary data.</text>
</comment>
<dbReference type="EMBL" id="JBHSPX010000001">
    <property type="protein sequence ID" value="MFC6061035.1"/>
    <property type="molecule type" value="Genomic_DNA"/>
</dbReference>
<protein>
    <submittedName>
        <fullName evidence="1">Uncharacterized protein</fullName>
    </submittedName>
</protein>
<name>A0ABW1MBI7_9ACTN</name>
<gene>
    <name evidence="1" type="ORF">ACFP4F_00525</name>
</gene>
<reference evidence="2" key="1">
    <citation type="journal article" date="2019" name="Int. J. Syst. Evol. Microbiol.">
        <title>The Global Catalogue of Microorganisms (GCM) 10K type strain sequencing project: providing services to taxonomists for standard genome sequencing and annotation.</title>
        <authorList>
            <consortium name="The Broad Institute Genomics Platform"/>
            <consortium name="The Broad Institute Genome Sequencing Center for Infectious Disease"/>
            <person name="Wu L."/>
            <person name="Ma J."/>
        </authorList>
    </citation>
    <scope>NUCLEOTIDE SEQUENCE [LARGE SCALE GENOMIC DNA]</scope>
    <source>
        <strain evidence="2">CGMCC 1.15180</strain>
    </source>
</reference>
<organism evidence="1 2">
    <name type="scientific">Streptomyces ochraceiscleroticus</name>
    <dbReference type="NCBI Taxonomy" id="47761"/>
    <lineage>
        <taxon>Bacteria</taxon>
        <taxon>Bacillati</taxon>
        <taxon>Actinomycetota</taxon>
        <taxon>Actinomycetes</taxon>
        <taxon>Kitasatosporales</taxon>
        <taxon>Streptomycetaceae</taxon>
        <taxon>Streptomyces</taxon>
    </lineage>
</organism>